<feature type="chain" id="PRO_5015546054" evidence="1">
    <location>
        <begin position="22"/>
        <end position="384"/>
    </location>
</feature>
<comment type="caution">
    <text evidence="2">The sequence shown here is derived from an EMBL/GenBank/DDBJ whole genome shotgun (WGS) entry which is preliminary data.</text>
</comment>
<dbReference type="AlphaFoldDB" id="A0A2U2PKI9"/>
<dbReference type="InterPro" id="IPR010870">
    <property type="entry name" value="Porin_O/P"/>
</dbReference>
<evidence type="ECO:0000256" key="1">
    <source>
        <dbReference type="SAM" id="SignalP"/>
    </source>
</evidence>
<dbReference type="Proteomes" id="UP000245647">
    <property type="component" value="Unassembled WGS sequence"/>
</dbReference>
<organism evidence="2 3">
    <name type="scientific">Pararcticibacter amylolyticus</name>
    <dbReference type="NCBI Taxonomy" id="2173175"/>
    <lineage>
        <taxon>Bacteria</taxon>
        <taxon>Pseudomonadati</taxon>
        <taxon>Bacteroidota</taxon>
        <taxon>Sphingobacteriia</taxon>
        <taxon>Sphingobacteriales</taxon>
        <taxon>Sphingobacteriaceae</taxon>
        <taxon>Pararcticibacter</taxon>
    </lineage>
</organism>
<gene>
    <name evidence="2" type="ORF">DDR33_05380</name>
</gene>
<dbReference type="SUPFAM" id="SSF56935">
    <property type="entry name" value="Porins"/>
    <property type="match status" value="1"/>
</dbReference>
<name>A0A2U2PKI9_9SPHI</name>
<dbReference type="InterPro" id="IPR023614">
    <property type="entry name" value="Porin_dom_sf"/>
</dbReference>
<dbReference type="EMBL" id="QEAS01000003">
    <property type="protein sequence ID" value="PWG81794.1"/>
    <property type="molecule type" value="Genomic_DNA"/>
</dbReference>
<dbReference type="Pfam" id="PF07396">
    <property type="entry name" value="Porin_O_P"/>
    <property type="match status" value="1"/>
</dbReference>
<dbReference type="Gene3D" id="2.40.160.10">
    <property type="entry name" value="Porin"/>
    <property type="match status" value="1"/>
</dbReference>
<proteinExistence type="predicted"/>
<sequence>MKYKIGVSLLLLSLFTGIIQASEKLSSDTTIMNYSAFKRSVAINGLMQTRYVYSLTDNVNINGVHFDDDNTSISHNTNSFLMRRVRVNTRATINDHFDAAVLINLAEFSGNTTNRVLENAFIRYHKSKSFNIMAGQFRPFFGPEDMLPADIIKSLDYSNQYNLFSNSGWQSFQIGVAVYGDLNTDGKLPFHYYAGAYNGNNRNQPLDNDDRKNYYGRLEADLAKNVRIGINAAQGSWTDQKGHAWGGDISAIMPLAKCFKFELISEYKEGTNFAEFAAAPAAEKRAVGDYYNRGFYVFPNFRYECNMPRLRSIEFSSRYEYLQENYKVNDNLRQTVTPMVSFEFADDYYARIEVGCMIDMFKHDIANTAQYSHNTGVVQLQVRF</sequence>
<dbReference type="OrthoDB" id="1412624at2"/>
<dbReference type="RefSeq" id="WP_109414735.1">
    <property type="nucleotide sequence ID" value="NZ_QEAS01000003.1"/>
</dbReference>
<accession>A0A2U2PKI9</accession>
<evidence type="ECO:0000313" key="3">
    <source>
        <dbReference type="Proteomes" id="UP000245647"/>
    </source>
</evidence>
<keyword evidence="3" id="KW-1185">Reference proteome</keyword>
<protein>
    <submittedName>
        <fullName evidence="2">Porin</fullName>
    </submittedName>
</protein>
<evidence type="ECO:0000313" key="2">
    <source>
        <dbReference type="EMBL" id="PWG81794.1"/>
    </source>
</evidence>
<feature type="signal peptide" evidence="1">
    <location>
        <begin position="1"/>
        <end position="21"/>
    </location>
</feature>
<reference evidence="2 3" key="1">
    <citation type="submission" date="2018-04" db="EMBL/GenBank/DDBJ databases">
        <title>Pedobacter chongqingensis sp. nov., isolated from a rottenly hemp rope.</title>
        <authorList>
            <person name="Cai Y."/>
        </authorList>
    </citation>
    <scope>NUCLEOTIDE SEQUENCE [LARGE SCALE GENOMIC DNA]</scope>
    <source>
        <strain evidence="2 3">FJ4-8</strain>
    </source>
</reference>
<keyword evidence="1" id="KW-0732">Signal</keyword>